<accession>A0ACB5R7G0</accession>
<gene>
    <name evidence="1" type="ORF">rsdtw13_03080</name>
</gene>
<sequence length="99" mass="11105">MDMDFNSISEAFESKIRIAIQCSLLNGPKSFSELKEITGATDGNLSSHLTKLENIQHITVDKAFVGKRPKTTYTLTELGRQKLSEYVDLLESLIKLNDN</sequence>
<evidence type="ECO:0000313" key="1">
    <source>
        <dbReference type="EMBL" id="GKX65050.1"/>
    </source>
</evidence>
<reference evidence="1" key="1">
    <citation type="journal article" date="2025" name="Int. J. Syst. Evol. Microbiol.">
        <title>Inconstantimicrobium mannanitabidum sp. nov., a novel member of the family Clostridiaceae isolated from anoxic soil under the treatment of reductive soil disinfestation.</title>
        <authorList>
            <person name="Ueki A."/>
            <person name="Tonouchi A."/>
            <person name="Honma S."/>
            <person name="Kaku N."/>
            <person name="Ueki K."/>
        </authorList>
    </citation>
    <scope>NUCLEOTIDE SEQUENCE</scope>
    <source>
        <strain evidence="1">TW13</strain>
    </source>
</reference>
<comment type="caution">
    <text evidence="1">The sequence shown here is derived from an EMBL/GenBank/DDBJ whole genome shotgun (WGS) entry which is preliminary data.</text>
</comment>
<dbReference type="Proteomes" id="UP001058074">
    <property type="component" value="Unassembled WGS sequence"/>
</dbReference>
<proteinExistence type="predicted"/>
<evidence type="ECO:0000313" key="2">
    <source>
        <dbReference type="Proteomes" id="UP001058074"/>
    </source>
</evidence>
<protein>
    <submittedName>
        <fullName evidence="1">Transcriptional regulator</fullName>
    </submittedName>
</protein>
<keyword evidence="2" id="KW-1185">Reference proteome</keyword>
<organism evidence="1 2">
    <name type="scientific">Inconstantimicrobium mannanitabidum</name>
    <dbReference type="NCBI Taxonomy" id="1604901"/>
    <lineage>
        <taxon>Bacteria</taxon>
        <taxon>Bacillati</taxon>
        <taxon>Bacillota</taxon>
        <taxon>Clostridia</taxon>
        <taxon>Eubacteriales</taxon>
        <taxon>Clostridiaceae</taxon>
        <taxon>Inconstantimicrobium</taxon>
    </lineage>
</organism>
<name>A0ACB5R7G0_9CLOT</name>
<dbReference type="EMBL" id="BROD01000001">
    <property type="protein sequence ID" value="GKX65050.1"/>
    <property type="molecule type" value="Genomic_DNA"/>
</dbReference>